<name>A0ABT5TYI1_9MICO</name>
<protein>
    <recommendedName>
        <fullName evidence="4">Cytochrome c oxidase assembly protein</fullName>
    </recommendedName>
</protein>
<evidence type="ECO:0008006" key="4">
    <source>
        <dbReference type="Google" id="ProtNLM"/>
    </source>
</evidence>
<feature type="transmembrane region" description="Helical" evidence="1">
    <location>
        <begin position="277"/>
        <end position="295"/>
    </location>
</feature>
<dbReference type="EMBL" id="JARACI010001025">
    <property type="protein sequence ID" value="MDD9207012.1"/>
    <property type="molecule type" value="Genomic_DNA"/>
</dbReference>
<keyword evidence="1" id="KW-1133">Transmembrane helix</keyword>
<organism evidence="2 3">
    <name type="scientific">Georgenia halotolerans</name>
    <dbReference type="NCBI Taxonomy" id="3028317"/>
    <lineage>
        <taxon>Bacteria</taxon>
        <taxon>Bacillati</taxon>
        <taxon>Actinomycetota</taxon>
        <taxon>Actinomycetes</taxon>
        <taxon>Micrococcales</taxon>
        <taxon>Bogoriellaceae</taxon>
        <taxon>Georgenia</taxon>
    </lineage>
</organism>
<reference evidence="2" key="1">
    <citation type="submission" date="2023-02" db="EMBL/GenBank/DDBJ databases">
        <title>Georgenia sp.10Sc9-8, isolated from a soil sample collected from the Taklamakan desert.</title>
        <authorList>
            <person name="Liu S."/>
        </authorList>
    </citation>
    <scope>NUCLEOTIDE SEQUENCE</scope>
    <source>
        <strain evidence="2">10Sc9-8</strain>
    </source>
</reference>
<comment type="caution">
    <text evidence="2">The sequence shown here is derived from an EMBL/GenBank/DDBJ whole genome shotgun (WGS) entry which is preliminary data.</text>
</comment>
<keyword evidence="1" id="KW-0472">Membrane</keyword>
<evidence type="ECO:0000256" key="1">
    <source>
        <dbReference type="SAM" id="Phobius"/>
    </source>
</evidence>
<feature type="transmembrane region" description="Helical" evidence="1">
    <location>
        <begin position="6"/>
        <end position="26"/>
    </location>
</feature>
<accession>A0ABT5TYI1</accession>
<feature type="transmembrane region" description="Helical" evidence="1">
    <location>
        <begin position="121"/>
        <end position="142"/>
    </location>
</feature>
<feature type="transmembrane region" description="Helical" evidence="1">
    <location>
        <begin position="38"/>
        <end position="60"/>
    </location>
</feature>
<proteinExistence type="predicted"/>
<dbReference type="Proteomes" id="UP001165561">
    <property type="component" value="Unassembled WGS sequence"/>
</dbReference>
<feature type="transmembrane region" description="Helical" evidence="1">
    <location>
        <begin position="178"/>
        <end position="197"/>
    </location>
</feature>
<keyword evidence="1" id="KW-0812">Transmembrane</keyword>
<sequence length="312" mass="33541">MERVLLMVFGPALLGLVAALAVWLIARPRSSRPAVSGAVRWSTLAGVLLASGIVLAQLLLGTTLVGFPLRSPTALMMTSFTAPLIAGLIAVVLLMVPVVRRSGDGTAELHRRTLTSFGSRWWFLTLAGAVLLVVLATVWPGLASVPDDQGRYTMYWIDMGPGSSMGSTIYGWYFSRPSLALVVLLVVAGLVVVWLISRPPLAPDREHDVAVRRWRTRNVLAMATGALLLHLARVVDSLAGTASIYGQTQTDQGLFTTRTPFAALEGPLRVAADILEAGAWLLWFTVLLIAVTRSARTRDDGAVRSSWRSASS</sequence>
<feature type="transmembrane region" description="Helical" evidence="1">
    <location>
        <begin position="80"/>
        <end position="100"/>
    </location>
</feature>
<evidence type="ECO:0000313" key="3">
    <source>
        <dbReference type="Proteomes" id="UP001165561"/>
    </source>
</evidence>
<gene>
    <name evidence="2" type="ORF">PU560_11115</name>
</gene>
<keyword evidence="3" id="KW-1185">Reference proteome</keyword>
<evidence type="ECO:0000313" key="2">
    <source>
        <dbReference type="EMBL" id="MDD9207012.1"/>
    </source>
</evidence>
<feature type="transmembrane region" description="Helical" evidence="1">
    <location>
        <begin position="218"/>
        <end position="235"/>
    </location>
</feature>